<dbReference type="InterPro" id="IPR013598">
    <property type="entry name" value="Exportin-1/Importin-b-like"/>
</dbReference>
<dbReference type="GO" id="GO:0005634">
    <property type="term" value="C:nucleus"/>
    <property type="evidence" value="ECO:0007669"/>
    <property type="project" value="UniProtKB-SubCell"/>
</dbReference>
<dbReference type="PANTHER" id="PTHR10997:SF8">
    <property type="entry name" value="EXPORTIN-2"/>
    <property type="match status" value="1"/>
</dbReference>
<dbReference type="GO" id="GO:0015031">
    <property type="term" value="P:protein transport"/>
    <property type="evidence" value="ECO:0007669"/>
    <property type="project" value="UniProtKB-KW"/>
</dbReference>
<evidence type="ECO:0000256" key="6">
    <source>
        <dbReference type="ARBA" id="ARBA00022490"/>
    </source>
</evidence>
<protein>
    <recommendedName>
        <fullName evidence="4">Exportin-2</fullName>
    </recommendedName>
    <alternativeName>
        <fullName evidence="9">Importin-alpha re-exporter</fullName>
    </alternativeName>
</protein>
<dbReference type="Gene3D" id="1.25.10.10">
    <property type="entry name" value="Leucine-rich Repeat Variant"/>
    <property type="match status" value="1"/>
</dbReference>
<keyword evidence="6" id="KW-0963">Cytoplasm</keyword>
<dbReference type="EMBL" id="JBJKFK010001158">
    <property type="protein sequence ID" value="KAL3313902.1"/>
    <property type="molecule type" value="Genomic_DNA"/>
</dbReference>
<evidence type="ECO:0000256" key="8">
    <source>
        <dbReference type="ARBA" id="ARBA00023242"/>
    </source>
</evidence>
<dbReference type="PROSITE" id="PS50166">
    <property type="entry name" value="IMPORTIN_B_NT"/>
    <property type="match status" value="1"/>
</dbReference>
<evidence type="ECO:0000313" key="12">
    <source>
        <dbReference type="Proteomes" id="UP001626550"/>
    </source>
</evidence>
<dbReference type="InterPro" id="IPR005043">
    <property type="entry name" value="XPO2_C"/>
</dbReference>
<accession>A0ABD2Q442</accession>
<reference evidence="11 12" key="1">
    <citation type="submission" date="2024-11" db="EMBL/GenBank/DDBJ databases">
        <title>Adaptive evolution of stress response genes in parasites aligns with host niche diversity.</title>
        <authorList>
            <person name="Hahn C."/>
            <person name="Resl P."/>
        </authorList>
    </citation>
    <scope>NUCLEOTIDE SEQUENCE [LARGE SCALE GENOMIC DNA]</scope>
    <source>
        <strain evidence="11">EGGRZ-B1_66</strain>
        <tissue evidence="11">Body</tissue>
    </source>
</reference>
<proteinExistence type="inferred from homology"/>
<sequence>MTQELAPLCSALEKTLSVNLEERRNAENFLRSSEKDPDYCIYLISILNNLELPVPILMSASITLKNFVKKVWKTDSDHDDQISEASRNQFKAHLIDALLTSSGSVQHQLSECIAIIGEHDFPQNWPTLVPDLIQRMEQHGSSIDRVIGILQIASSIFKKYRYKAASDSLYTEMNLVIGQFGQPLTVLLHHLTSLGLDLVDSKPESEVALIFKAVNLVFEVFYSLNCQDLPEFFEDNIETWMTLHRRYLVIDATISQKINKASSDDRVVEQLKSQICDNIGLYATKYEEEFAPFLQNFVTDVWEMLLSPHLKDDIIIGNSIHFISSVVAKPQHKHLFENPDTLQKLCEAVILPNMQFKSQDEELFEDSPEEYLNRDLEGSDTHTRRHSACQLVYNLCRAFEGPVVANFAAYVEHLLTEYAKTKDSATGNNSNWVTKDAALMLVTTVSTKFKTEKAGATSTTDLVDIQSFFNTHILPELVEPHVDAIPVIKADCILYAIRFRNHLNHGSLVHLLNIIPQLLTAKSWVVHTYACCLLDKLFLLTNPENPTRVLAVLMMPNSLENVHAIKALLRCCVVLRELVLPSLGAIVSTLCQRLQMVAQNPSKPQFNHFLFETIAFSIYMTCSYEAGAVVDFEQALFPIFQEIMQKDISEFIPYVFQLISILLEQYPVTSTLTANSNPASGLQLRISSKPTTLVPSEAYNQLIQRVLTPALWSDPQMVPSLSRLIQAYVIHKGADILQLNKGQNILGIYQRLLQLKSFDHHAFCILLACCDSFPKSYLEPLMKQLFVCIFQRLTAAKTEKFMRALTYFISQFLLVFSPHELITLIESIQTGLFAKLVEKVLIPCTRYIIPISVSVTVSVYFNWRTTVVGLTRLLCDSPAVFGPRCANQAHAVLWPQLMLAVVTGISTGPARGGQMACEQAVALANNPERYMLEGRLIEVDADRCEYFVMIFSSIFFSVFHRFVPTQLCTTTMARFLLKCHRS</sequence>
<dbReference type="Proteomes" id="UP001626550">
    <property type="component" value="Unassembled WGS sequence"/>
</dbReference>
<dbReference type="InterPro" id="IPR013713">
    <property type="entry name" value="XPO2_central"/>
</dbReference>
<dbReference type="InterPro" id="IPR011989">
    <property type="entry name" value="ARM-like"/>
</dbReference>
<keyword evidence="7" id="KW-0653">Protein transport</keyword>
<dbReference type="Pfam" id="PF03378">
    <property type="entry name" value="CAS_CSE1"/>
    <property type="match status" value="2"/>
</dbReference>
<evidence type="ECO:0000256" key="5">
    <source>
        <dbReference type="ARBA" id="ARBA00022448"/>
    </source>
</evidence>
<keyword evidence="8" id="KW-0539">Nucleus</keyword>
<organism evidence="11 12">
    <name type="scientific">Cichlidogyrus casuarinus</name>
    <dbReference type="NCBI Taxonomy" id="1844966"/>
    <lineage>
        <taxon>Eukaryota</taxon>
        <taxon>Metazoa</taxon>
        <taxon>Spiralia</taxon>
        <taxon>Lophotrochozoa</taxon>
        <taxon>Platyhelminthes</taxon>
        <taxon>Monogenea</taxon>
        <taxon>Monopisthocotylea</taxon>
        <taxon>Dactylogyridea</taxon>
        <taxon>Ancyrocephalidae</taxon>
        <taxon>Cichlidogyrus</taxon>
    </lineage>
</organism>
<evidence type="ECO:0000259" key="10">
    <source>
        <dbReference type="PROSITE" id="PS50166"/>
    </source>
</evidence>
<evidence type="ECO:0000256" key="4">
    <source>
        <dbReference type="ARBA" id="ARBA00018945"/>
    </source>
</evidence>
<name>A0ABD2Q442_9PLAT</name>
<dbReference type="Pfam" id="PF03810">
    <property type="entry name" value="IBN_N"/>
    <property type="match status" value="1"/>
</dbReference>
<evidence type="ECO:0000256" key="2">
    <source>
        <dbReference type="ARBA" id="ARBA00004496"/>
    </source>
</evidence>
<dbReference type="InterPro" id="IPR001494">
    <property type="entry name" value="Importin-beta_N"/>
</dbReference>
<dbReference type="SMART" id="SM00913">
    <property type="entry name" value="IBN_N"/>
    <property type="match status" value="1"/>
</dbReference>
<dbReference type="InterPro" id="IPR016024">
    <property type="entry name" value="ARM-type_fold"/>
</dbReference>
<dbReference type="SUPFAM" id="SSF48371">
    <property type="entry name" value="ARM repeat"/>
    <property type="match status" value="1"/>
</dbReference>
<comment type="caution">
    <text evidence="11">The sequence shown here is derived from an EMBL/GenBank/DDBJ whole genome shotgun (WGS) entry which is preliminary data.</text>
</comment>
<evidence type="ECO:0000256" key="3">
    <source>
        <dbReference type="ARBA" id="ARBA00008669"/>
    </source>
</evidence>
<evidence type="ECO:0000256" key="7">
    <source>
        <dbReference type="ARBA" id="ARBA00022927"/>
    </source>
</evidence>
<keyword evidence="12" id="KW-1185">Reference proteome</keyword>
<dbReference type="GO" id="GO:0006913">
    <property type="term" value="P:nucleocytoplasmic transport"/>
    <property type="evidence" value="ECO:0007669"/>
    <property type="project" value="UniProtKB-ARBA"/>
</dbReference>
<dbReference type="Pfam" id="PF08389">
    <property type="entry name" value="Xpo1"/>
    <property type="match status" value="1"/>
</dbReference>
<dbReference type="Pfam" id="PF08506">
    <property type="entry name" value="Cse1"/>
    <property type="match status" value="1"/>
</dbReference>
<keyword evidence="5" id="KW-0813">Transport</keyword>
<dbReference type="PANTHER" id="PTHR10997">
    <property type="entry name" value="IMPORTIN-7, 8, 11"/>
    <property type="match status" value="1"/>
</dbReference>
<gene>
    <name evidence="11" type="primary">CSE1L</name>
    <name evidence="11" type="ORF">Ciccas_007488</name>
</gene>
<evidence type="ECO:0000256" key="9">
    <source>
        <dbReference type="ARBA" id="ARBA00030693"/>
    </source>
</evidence>
<dbReference type="GO" id="GO:0005737">
    <property type="term" value="C:cytoplasm"/>
    <property type="evidence" value="ECO:0007669"/>
    <property type="project" value="UniProtKB-SubCell"/>
</dbReference>
<feature type="domain" description="Importin N-terminal" evidence="10">
    <location>
        <begin position="26"/>
        <end position="100"/>
    </location>
</feature>
<comment type="subcellular location">
    <subcellularLocation>
        <location evidence="2">Cytoplasm</location>
    </subcellularLocation>
    <subcellularLocation>
        <location evidence="1">Nucleus</location>
    </subcellularLocation>
</comment>
<dbReference type="AlphaFoldDB" id="A0ABD2Q442"/>
<evidence type="ECO:0000256" key="1">
    <source>
        <dbReference type="ARBA" id="ARBA00004123"/>
    </source>
</evidence>
<comment type="similarity">
    <text evidence="3">Belongs to the XPO2/CSE1 family.</text>
</comment>
<evidence type="ECO:0000313" key="11">
    <source>
        <dbReference type="EMBL" id="KAL3313902.1"/>
    </source>
</evidence>